<dbReference type="EMBL" id="JBEVCJ010000071">
    <property type="protein sequence ID" value="MET1257454.1"/>
    <property type="molecule type" value="Genomic_DNA"/>
</dbReference>
<accession>A0ABV2BZU8</accession>
<proteinExistence type="predicted"/>
<gene>
    <name evidence="1" type="ORF">ABVT43_20150</name>
</gene>
<reference evidence="1 2" key="1">
    <citation type="submission" date="2024-06" db="EMBL/GenBank/DDBJ databases">
        <authorList>
            <person name="Li F."/>
        </authorList>
    </citation>
    <scope>NUCLEOTIDE SEQUENCE [LARGE SCALE GENOMIC DNA]</scope>
    <source>
        <strain evidence="1 2">GXAS 311</strain>
    </source>
</reference>
<comment type="caution">
    <text evidence="1">The sequence shown here is derived from an EMBL/GenBank/DDBJ whole genome shotgun (WGS) entry which is preliminary data.</text>
</comment>
<sequence length="62" mass="7454">MSNSIHMTVKQVVRESKFNYGSPEFKQYVFEHNIELLAEKGKLKHEAREKRQKEKLAQNEKY</sequence>
<evidence type="ECO:0000313" key="2">
    <source>
        <dbReference type="Proteomes" id="UP001548189"/>
    </source>
</evidence>
<dbReference type="RefSeq" id="WP_353898037.1">
    <property type="nucleotide sequence ID" value="NZ_JBEVCJ010000071.1"/>
</dbReference>
<evidence type="ECO:0000313" key="1">
    <source>
        <dbReference type="EMBL" id="MET1257454.1"/>
    </source>
</evidence>
<name>A0ABV2BZU8_9GAMM</name>
<dbReference type="Proteomes" id="UP001548189">
    <property type="component" value="Unassembled WGS sequence"/>
</dbReference>
<organism evidence="1 2">
    <name type="scientific">Aliikangiella maris</name>
    <dbReference type="NCBI Taxonomy" id="3162458"/>
    <lineage>
        <taxon>Bacteria</taxon>
        <taxon>Pseudomonadati</taxon>
        <taxon>Pseudomonadota</taxon>
        <taxon>Gammaproteobacteria</taxon>
        <taxon>Oceanospirillales</taxon>
        <taxon>Pleioneaceae</taxon>
        <taxon>Aliikangiella</taxon>
    </lineage>
</organism>
<keyword evidence="2" id="KW-1185">Reference proteome</keyword>
<protein>
    <submittedName>
        <fullName evidence="1">Uncharacterized protein</fullName>
    </submittedName>
</protein>